<keyword evidence="1" id="KW-0649">Protein kinase inhibitor</keyword>
<evidence type="ECO:0000256" key="1">
    <source>
        <dbReference type="ARBA" id="ARBA00023013"/>
    </source>
</evidence>
<feature type="region of interest" description="Disordered" evidence="3">
    <location>
        <begin position="1"/>
        <end position="27"/>
    </location>
</feature>
<feature type="compositionally biased region" description="Polar residues" evidence="3">
    <location>
        <begin position="11"/>
        <end position="27"/>
    </location>
</feature>
<protein>
    <submittedName>
        <fullName evidence="4">Uncharacterized protein</fullName>
    </submittedName>
</protein>
<keyword evidence="5" id="KW-1185">Reference proteome</keyword>
<gene>
    <name evidence="4" type="ORF">LWI28_028322</name>
</gene>
<reference evidence="4" key="2">
    <citation type="submission" date="2023-02" db="EMBL/GenBank/DDBJ databases">
        <authorList>
            <person name="Swenson N.G."/>
            <person name="Wegrzyn J.L."/>
            <person name="Mcevoy S.L."/>
        </authorList>
    </citation>
    <scope>NUCLEOTIDE SEQUENCE</scope>
    <source>
        <strain evidence="4">91603</strain>
        <tissue evidence="4">Leaf</tissue>
    </source>
</reference>
<reference evidence="4" key="1">
    <citation type="journal article" date="2022" name="Plant J.">
        <title>Strategies of tolerance reflected in two North American maple genomes.</title>
        <authorList>
            <person name="McEvoy S.L."/>
            <person name="Sezen U.U."/>
            <person name="Trouern-Trend A."/>
            <person name="McMahon S.M."/>
            <person name="Schaberg P.G."/>
            <person name="Yang J."/>
            <person name="Wegrzyn J.L."/>
            <person name="Swenson N.G."/>
        </authorList>
    </citation>
    <scope>NUCLEOTIDE SEQUENCE</scope>
    <source>
        <strain evidence="4">91603</strain>
    </source>
</reference>
<evidence type="ECO:0000313" key="5">
    <source>
        <dbReference type="Proteomes" id="UP001064489"/>
    </source>
</evidence>
<dbReference type="GO" id="GO:0004860">
    <property type="term" value="F:protein kinase inhibitor activity"/>
    <property type="evidence" value="ECO:0007669"/>
    <property type="project" value="UniProtKB-KW"/>
</dbReference>
<dbReference type="PANTHER" id="PTHR33142:SF89">
    <property type="entry name" value="CYCLIN-DEPENDENT PROTEIN KINASE INHIBITOR SMR2"/>
    <property type="match status" value="1"/>
</dbReference>
<comment type="caution">
    <text evidence="4">The sequence shown here is derived from an EMBL/GenBank/DDBJ whole genome shotgun (WGS) entry which is preliminary data.</text>
</comment>
<organism evidence="4 5">
    <name type="scientific">Acer negundo</name>
    <name type="common">Box elder</name>
    <dbReference type="NCBI Taxonomy" id="4023"/>
    <lineage>
        <taxon>Eukaryota</taxon>
        <taxon>Viridiplantae</taxon>
        <taxon>Streptophyta</taxon>
        <taxon>Embryophyta</taxon>
        <taxon>Tracheophyta</taxon>
        <taxon>Spermatophyta</taxon>
        <taxon>Magnoliopsida</taxon>
        <taxon>eudicotyledons</taxon>
        <taxon>Gunneridae</taxon>
        <taxon>Pentapetalae</taxon>
        <taxon>rosids</taxon>
        <taxon>malvids</taxon>
        <taxon>Sapindales</taxon>
        <taxon>Sapindaceae</taxon>
        <taxon>Hippocastanoideae</taxon>
        <taxon>Acereae</taxon>
        <taxon>Acer</taxon>
    </lineage>
</organism>
<dbReference type="AlphaFoldDB" id="A0AAD5JFS6"/>
<evidence type="ECO:0000256" key="3">
    <source>
        <dbReference type="SAM" id="MobiDB-lite"/>
    </source>
</evidence>
<dbReference type="Proteomes" id="UP001064489">
    <property type="component" value="Chromosome 1"/>
</dbReference>
<dbReference type="InterPro" id="IPR040389">
    <property type="entry name" value="SMR"/>
</dbReference>
<proteinExistence type="predicted"/>
<keyword evidence="2" id="KW-0131">Cell cycle</keyword>
<accession>A0AAD5JFS6</accession>
<evidence type="ECO:0000256" key="2">
    <source>
        <dbReference type="ARBA" id="ARBA00023306"/>
    </source>
</evidence>
<dbReference type="GO" id="GO:0032875">
    <property type="term" value="P:regulation of DNA endoreduplication"/>
    <property type="evidence" value="ECO:0007669"/>
    <property type="project" value="InterPro"/>
</dbReference>
<dbReference type="PANTHER" id="PTHR33142">
    <property type="entry name" value="CYCLIN-DEPENDENT PROTEIN KINASE INHIBITOR SMR13"/>
    <property type="match status" value="1"/>
</dbReference>
<dbReference type="EMBL" id="JAJSOW010000003">
    <property type="protein sequence ID" value="KAI9196940.1"/>
    <property type="molecule type" value="Genomic_DNA"/>
</dbReference>
<name>A0AAD5JFS6_ACENE</name>
<evidence type="ECO:0000313" key="4">
    <source>
        <dbReference type="EMBL" id="KAI9196940.1"/>
    </source>
</evidence>
<sequence>MSEEEDHNKLPIQNLTKLIKPPSQTHIQESMNSNLDQEEYCCKTPTSSENKIPTIQSCPPTPRKKVLQVFSHDRKRKKPDLDHDFFEATGREEVESFFTSTSNSSEISWVAVKKRCKNL</sequence>